<proteinExistence type="predicted"/>
<comment type="caution">
    <text evidence="1">The sequence shown here is derived from an EMBL/GenBank/DDBJ whole genome shotgun (WGS) entry which is preliminary data.</text>
</comment>
<dbReference type="Proteomes" id="UP000712600">
    <property type="component" value="Unassembled WGS sequence"/>
</dbReference>
<dbReference type="EMBL" id="QGKX02001621">
    <property type="protein sequence ID" value="KAF3499705.1"/>
    <property type="molecule type" value="Genomic_DNA"/>
</dbReference>
<evidence type="ECO:0000313" key="2">
    <source>
        <dbReference type="Proteomes" id="UP000712600"/>
    </source>
</evidence>
<name>A0A8S9N7I7_BRACR</name>
<accession>A0A8S9N7I7</accession>
<protein>
    <submittedName>
        <fullName evidence="1">Uncharacterized protein</fullName>
    </submittedName>
</protein>
<organism evidence="1 2">
    <name type="scientific">Brassica cretica</name>
    <name type="common">Mustard</name>
    <dbReference type="NCBI Taxonomy" id="69181"/>
    <lineage>
        <taxon>Eukaryota</taxon>
        <taxon>Viridiplantae</taxon>
        <taxon>Streptophyta</taxon>
        <taxon>Embryophyta</taxon>
        <taxon>Tracheophyta</taxon>
        <taxon>Spermatophyta</taxon>
        <taxon>Magnoliopsida</taxon>
        <taxon>eudicotyledons</taxon>
        <taxon>Gunneridae</taxon>
        <taxon>Pentapetalae</taxon>
        <taxon>rosids</taxon>
        <taxon>malvids</taxon>
        <taxon>Brassicales</taxon>
        <taxon>Brassicaceae</taxon>
        <taxon>Brassiceae</taxon>
        <taxon>Brassica</taxon>
    </lineage>
</organism>
<sequence length="149" mass="16748">MVAQLVLIQNADGDLHNLEGHLYLESPTLAVSRPHDVRNGSEVFVSCSAISDDLDDSSSNSIICYGLRLPKAHVFDRGPLRYFHYNTRSSKEKVHLEFSNQELIELEYMIRKQKSTTSIKGTQGSLDTAHETSSFDTPTTSLYTILRQT</sequence>
<dbReference type="AlphaFoldDB" id="A0A8S9N7I7"/>
<reference evidence="1" key="1">
    <citation type="submission" date="2019-12" db="EMBL/GenBank/DDBJ databases">
        <title>Genome sequencing and annotation of Brassica cretica.</title>
        <authorList>
            <person name="Studholme D.J."/>
            <person name="Sarris P."/>
        </authorList>
    </citation>
    <scope>NUCLEOTIDE SEQUENCE</scope>
    <source>
        <strain evidence="1">PFS-109/04</strain>
        <tissue evidence="1">Leaf</tissue>
    </source>
</reference>
<gene>
    <name evidence="1" type="ORF">F2Q69_00043008</name>
</gene>
<evidence type="ECO:0000313" key="1">
    <source>
        <dbReference type="EMBL" id="KAF3499705.1"/>
    </source>
</evidence>